<dbReference type="InterPro" id="IPR001347">
    <property type="entry name" value="SIS_dom"/>
</dbReference>
<dbReference type="InterPro" id="IPR036388">
    <property type="entry name" value="WH-like_DNA-bd_sf"/>
</dbReference>
<protein>
    <submittedName>
        <fullName evidence="6">MurR/RpiR family transcriptional regulator</fullName>
    </submittedName>
</protein>
<dbReference type="Pfam" id="PF01380">
    <property type="entry name" value="SIS"/>
    <property type="match status" value="1"/>
</dbReference>
<evidence type="ECO:0000259" key="4">
    <source>
        <dbReference type="PROSITE" id="PS51071"/>
    </source>
</evidence>
<dbReference type="EMBL" id="JASJEV010000007">
    <property type="protein sequence ID" value="MDJ1159063.1"/>
    <property type="molecule type" value="Genomic_DNA"/>
</dbReference>
<dbReference type="RefSeq" id="WP_283741051.1">
    <property type="nucleotide sequence ID" value="NZ_JASJEV010000007.1"/>
</dbReference>
<dbReference type="InterPro" id="IPR047640">
    <property type="entry name" value="RpiR-like"/>
</dbReference>
<evidence type="ECO:0000256" key="1">
    <source>
        <dbReference type="ARBA" id="ARBA00023015"/>
    </source>
</evidence>
<sequence length="279" mass="29896">MPANEAADGAPRDFDSLKALLIERRAELPRRLAQVAEFAIAHPDEVAFGTVASVATQAQVQPSTLIRFAQAVGYAGFSDLQEIFRLRLRERWPDYRERLAVLRASEEGDGIAELFERFTESAALSLMKLRESVRPEDLEAAATLLAQADTIYLVGLRRAFPVSAYLAYAMGKLGLRSVLVDHVAALAGEQLAGARSGDALIAISFTPYTPATVDLANACAGRGIPVVAITDSPFSPLSAAAKVRFEVVEADVGGFRSLAATFCLAMTLAVAVGERRKGE</sequence>
<feature type="domain" description="SIS" evidence="5">
    <location>
        <begin position="141"/>
        <end position="279"/>
    </location>
</feature>
<comment type="caution">
    <text evidence="6">The sequence shown here is derived from an EMBL/GenBank/DDBJ whole genome shotgun (WGS) entry which is preliminary data.</text>
</comment>
<proteinExistence type="predicted"/>
<name>A0ABT7AI68_9HYPH</name>
<dbReference type="InterPro" id="IPR046348">
    <property type="entry name" value="SIS_dom_sf"/>
</dbReference>
<keyword evidence="2" id="KW-0238">DNA-binding</keyword>
<evidence type="ECO:0000256" key="3">
    <source>
        <dbReference type="ARBA" id="ARBA00023163"/>
    </source>
</evidence>
<organism evidence="6 7">
    <name type="scientific">Chelatococcus albus</name>
    <dbReference type="NCBI Taxonomy" id="3047466"/>
    <lineage>
        <taxon>Bacteria</taxon>
        <taxon>Pseudomonadati</taxon>
        <taxon>Pseudomonadota</taxon>
        <taxon>Alphaproteobacteria</taxon>
        <taxon>Hyphomicrobiales</taxon>
        <taxon>Chelatococcaceae</taxon>
        <taxon>Chelatococcus</taxon>
    </lineage>
</organism>
<dbReference type="PROSITE" id="PS51464">
    <property type="entry name" value="SIS"/>
    <property type="match status" value="1"/>
</dbReference>
<dbReference type="Proteomes" id="UP001321492">
    <property type="component" value="Unassembled WGS sequence"/>
</dbReference>
<dbReference type="Pfam" id="PF01418">
    <property type="entry name" value="HTH_6"/>
    <property type="match status" value="1"/>
</dbReference>
<evidence type="ECO:0000313" key="6">
    <source>
        <dbReference type="EMBL" id="MDJ1159063.1"/>
    </source>
</evidence>
<dbReference type="Gene3D" id="1.10.10.10">
    <property type="entry name" value="Winged helix-like DNA-binding domain superfamily/Winged helix DNA-binding domain"/>
    <property type="match status" value="1"/>
</dbReference>
<gene>
    <name evidence="6" type="ORF">QNA08_12530</name>
</gene>
<dbReference type="InterPro" id="IPR009057">
    <property type="entry name" value="Homeodomain-like_sf"/>
</dbReference>
<feature type="domain" description="HTH rpiR-type" evidence="4">
    <location>
        <begin position="15"/>
        <end position="91"/>
    </location>
</feature>
<keyword evidence="3" id="KW-0804">Transcription</keyword>
<keyword evidence="1" id="KW-0805">Transcription regulation</keyword>
<dbReference type="InterPro" id="IPR035472">
    <property type="entry name" value="RpiR-like_SIS"/>
</dbReference>
<dbReference type="PANTHER" id="PTHR30514:SF20">
    <property type="entry name" value="TRANSCRIPTIONAL REGULATOR"/>
    <property type="match status" value="1"/>
</dbReference>
<dbReference type="CDD" id="cd05013">
    <property type="entry name" value="SIS_RpiR"/>
    <property type="match status" value="1"/>
</dbReference>
<keyword evidence="7" id="KW-1185">Reference proteome</keyword>
<dbReference type="PANTHER" id="PTHR30514">
    <property type="entry name" value="GLUCOKINASE"/>
    <property type="match status" value="1"/>
</dbReference>
<accession>A0ABT7AI68</accession>
<dbReference type="PROSITE" id="PS51071">
    <property type="entry name" value="HTH_RPIR"/>
    <property type="match status" value="1"/>
</dbReference>
<evidence type="ECO:0000256" key="2">
    <source>
        <dbReference type="ARBA" id="ARBA00023125"/>
    </source>
</evidence>
<dbReference type="Gene3D" id="3.40.50.10490">
    <property type="entry name" value="Glucose-6-phosphate isomerase like protein, domain 1"/>
    <property type="match status" value="1"/>
</dbReference>
<dbReference type="SUPFAM" id="SSF46689">
    <property type="entry name" value="Homeodomain-like"/>
    <property type="match status" value="1"/>
</dbReference>
<evidence type="ECO:0000313" key="7">
    <source>
        <dbReference type="Proteomes" id="UP001321492"/>
    </source>
</evidence>
<reference evidence="6 7" key="1">
    <citation type="submission" date="2023-05" db="EMBL/GenBank/DDBJ databases">
        <title>Chelatococcus sp. nov., a moderately thermophilic bacterium isolated from hot spring microbial mat.</title>
        <authorList>
            <person name="Hu C.-J."/>
            <person name="Li W.-J."/>
        </authorList>
    </citation>
    <scope>NUCLEOTIDE SEQUENCE [LARGE SCALE GENOMIC DNA]</scope>
    <source>
        <strain evidence="6 7">SYSU G07232</strain>
    </source>
</reference>
<evidence type="ECO:0000259" key="5">
    <source>
        <dbReference type="PROSITE" id="PS51464"/>
    </source>
</evidence>
<dbReference type="InterPro" id="IPR000281">
    <property type="entry name" value="HTH_RpiR"/>
</dbReference>
<dbReference type="SUPFAM" id="SSF53697">
    <property type="entry name" value="SIS domain"/>
    <property type="match status" value="1"/>
</dbReference>